<proteinExistence type="predicted"/>
<dbReference type="Proteomes" id="UP000065151">
    <property type="component" value="Chromosome"/>
</dbReference>
<dbReference type="InterPro" id="IPR055140">
    <property type="entry name" value="Thiolase_C_2"/>
</dbReference>
<protein>
    <recommendedName>
        <fullName evidence="1">Thiolase C-terminal domain-containing protein</fullName>
    </recommendedName>
</protein>
<dbReference type="STRING" id="121292.AU252_01665"/>
<organism evidence="2">
    <name type="scientific">Pseudarthrobacter sulfonivorans</name>
    <dbReference type="NCBI Taxonomy" id="121292"/>
    <lineage>
        <taxon>Bacteria</taxon>
        <taxon>Bacillati</taxon>
        <taxon>Actinomycetota</taxon>
        <taxon>Actinomycetes</taxon>
        <taxon>Micrococcales</taxon>
        <taxon>Micrococcaceae</taxon>
        <taxon>Pseudarthrobacter</taxon>
    </lineage>
</organism>
<dbReference type="Pfam" id="PF22691">
    <property type="entry name" value="Thiolase_C_1"/>
    <property type="match status" value="1"/>
</dbReference>
<sequence>MAGVALDEIDIVELYDCYSFTAMITLEDYGFCAKGEGGDWSNFHRGKHVQVYRDAEVLAAGTVDDTMPDGTGVGLIQEKERGSRLFHESEQLRIRKA</sequence>
<dbReference type="InterPro" id="IPR016039">
    <property type="entry name" value="Thiolase-like"/>
</dbReference>
<dbReference type="SUPFAM" id="SSF53901">
    <property type="entry name" value="Thiolase-like"/>
    <property type="match status" value="1"/>
</dbReference>
<dbReference type="GO" id="GO:0016746">
    <property type="term" value="F:acyltransferase activity"/>
    <property type="evidence" value="ECO:0007669"/>
    <property type="project" value="InterPro"/>
</dbReference>
<evidence type="ECO:0000313" key="2">
    <source>
        <dbReference type="EMBL" id="ALV40032.1"/>
    </source>
</evidence>
<evidence type="ECO:0000259" key="1">
    <source>
        <dbReference type="Pfam" id="PF22691"/>
    </source>
</evidence>
<feature type="domain" description="Thiolase C-terminal" evidence="1">
    <location>
        <begin position="1"/>
        <end position="40"/>
    </location>
</feature>
<dbReference type="EMBL" id="CP013747">
    <property type="protein sequence ID" value="ALV40032.1"/>
    <property type="molecule type" value="Genomic_DNA"/>
</dbReference>
<accession>A0A0U3P3X5</accession>
<dbReference type="KEGG" id="psul:AU252_01665"/>
<dbReference type="Gene3D" id="3.40.47.10">
    <property type="match status" value="1"/>
</dbReference>
<name>A0A0U3P3X5_9MICC</name>
<gene>
    <name evidence="2" type="ORF">AU252_01665</name>
</gene>
<evidence type="ECO:0000313" key="3">
    <source>
        <dbReference type="Proteomes" id="UP000065151"/>
    </source>
</evidence>
<dbReference type="AlphaFoldDB" id="A0A0U3P3X5"/>
<reference evidence="2 3" key="1">
    <citation type="submission" date="2015-12" db="EMBL/GenBank/DDBJ databases">
        <authorList>
            <person name="Shamseldin A."/>
            <person name="Moawad H."/>
            <person name="Abd El-Rahim W.M."/>
            <person name="Sadowsky M.J."/>
        </authorList>
    </citation>
    <scope>NUCLEOTIDE SEQUENCE [LARGE SCALE GENOMIC DNA]</scope>
    <source>
        <strain evidence="2 3">Ar51</strain>
    </source>
</reference>